<keyword evidence="1" id="KW-0472">Membrane</keyword>
<reference evidence="2" key="1">
    <citation type="submission" date="2020-10" db="EMBL/GenBank/DDBJ databases">
        <authorList>
            <person name="Gilroy R."/>
        </authorList>
    </citation>
    <scope>NUCLEOTIDE SEQUENCE</scope>
    <source>
        <strain evidence="2">ChiGjej1B1-19959</strain>
    </source>
</reference>
<feature type="transmembrane region" description="Helical" evidence="1">
    <location>
        <begin position="184"/>
        <end position="204"/>
    </location>
</feature>
<keyword evidence="1" id="KW-0812">Transmembrane</keyword>
<dbReference type="EMBL" id="DVMW01000039">
    <property type="protein sequence ID" value="HIU36302.1"/>
    <property type="molecule type" value="Genomic_DNA"/>
</dbReference>
<proteinExistence type="predicted"/>
<evidence type="ECO:0000313" key="3">
    <source>
        <dbReference type="Proteomes" id="UP000824071"/>
    </source>
</evidence>
<feature type="transmembrane region" description="Helical" evidence="1">
    <location>
        <begin position="279"/>
        <end position="298"/>
    </location>
</feature>
<feature type="transmembrane region" description="Helical" evidence="1">
    <location>
        <begin position="20"/>
        <end position="45"/>
    </location>
</feature>
<protein>
    <submittedName>
        <fullName evidence="2">Arsenic efflux protein</fullName>
    </submittedName>
</protein>
<accession>A0A9D1IFC6</accession>
<feature type="transmembrane region" description="Helical" evidence="1">
    <location>
        <begin position="248"/>
        <end position="267"/>
    </location>
</feature>
<organism evidence="2 3">
    <name type="scientific">Candidatus Fimenecus excrementigallinarum</name>
    <dbReference type="NCBI Taxonomy" id="2840816"/>
    <lineage>
        <taxon>Bacteria</taxon>
        <taxon>Bacillati</taxon>
        <taxon>Bacillota</taxon>
        <taxon>Clostridia</taxon>
        <taxon>Candidatus Fimenecus</taxon>
    </lineage>
</organism>
<dbReference type="AlphaFoldDB" id="A0A9D1IFC6"/>
<gene>
    <name evidence="2" type="ORF">IAC53_06855</name>
</gene>
<feature type="transmembrane region" description="Helical" evidence="1">
    <location>
        <begin position="126"/>
        <end position="145"/>
    </location>
</feature>
<name>A0A9D1IFC6_9FIRM</name>
<evidence type="ECO:0000256" key="1">
    <source>
        <dbReference type="SAM" id="Phobius"/>
    </source>
</evidence>
<sequence>MLEHTHEITDVFSWAGAGHVLLDALIDTLKVLPFLFAAFLLLEFLEKHAGEALNRFFLRAGRAGPLVGAALGCVPQCGFSVLCANLYAGGVVTRGTLLAVFLSTSDEAVILLAAEPGRYRDILRLLLCKVGVALLAGYAVDLLAARGRRKSPAPDIRDLCDHEHCNCHKHKGIVVPALLHTVKIFAFLLAFSAVLGFFVAAFGAERVERLLLTDSPFQPLLAGLVGLVPNCAASVLLTQLYLDGALSFGSVIAGLCTGAGAGLLVLFRENRRVKDNLLVLGLLYGVGAAAGLLLQAAGA</sequence>
<comment type="caution">
    <text evidence="2">The sequence shown here is derived from an EMBL/GenBank/DDBJ whole genome shotgun (WGS) entry which is preliminary data.</text>
</comment>
<dbReference type="InterPro" id="IPR021552">
    <property type="entry name" value="ArsP_2"/>
</dbReference>
<reference evidence="2" key="2">
    <citation type="journal article" date="2021" name="PeerJ">
        <title>Extensive microbial diversity within the chicken gut microbiome revealed by metagenomics and culture.</title>
        <authorList>
            <person name="Gilroy R."/>
            <person name="Ravi A."/>
            <person name="Getino M."/>
            <person name="Pursley I."/>
            <person name="Horton D.L."/>
            <person name="Alikhan N.F."/>
            <person name="Baker D."/>
            <person name="Gharbi K."/>
            <person name="Hall N."/>
            <person name="Watson M."/>
            <person name="Adriaenssens E.M."/>
            <person name="Foster-Nyarko E."/>
            <person name="Jarju S."/>
            <person name="Secka A."/>
            <person name="Antonio M."/>
            <person name="Oren A."/>
            <person name="Chaudhuri R.R."/>
            <person name="La Ragione R."/>
            <person name="Hildebrand F."/>
            <person name="Pallen M.J."/>
        </authorList>
    </citation>
    <scope>NUCLEOTIDE SEQUENCE</scope>
    <source>
        <strain evidence="2">ChiGjej1B1-19959</strain>
    </source>
</reference>
<keyword evidence="1" id="KW-1133">Transmembrane helix</keyword>
<dbReference type="Proteomes" id="UP000824071">
    <property type="component" value="Unassembled WGS sequence"/>
</dbReference>
<feature type="transmembrane region" description="Helical" evidence="1">
    <location>
        <begin position="220"/>
        <end position="242"/>
    </location>
</feature>
<dbReference type="NCBIfam" id="NF037962">
    <property type="entry name" value="arsenic_eff"/>
    <property type="match status" value="1"/>
</dbReference>
<dbReference type="Pfam" id="PF11449">
    <property type="entry name" value="ArsP_2"/>
    <property type="match status" value="2"/>
</dbReference>
<evidence type="ECO:0000313" key="2">
    <source>
        <dbReference type="EMBL" id="HIU36302.1"/>
    </source>
</evidence>